<sequence length="449" mass="51219">MASSFKYPDITRSEIIGYLAHFGFASNVTEQDLLNPTRELVENIYTHLLNYLDLIQEDDEQADFAALEVFHNPDLHVSTVPVMNLLHKMRGLLAAIDCPGQFTLWDLIKPDPDRTKLFLGSLLNFCTHRTIKMDELTSLAGELDVFVEQKQALEEKLSQLKAEITQYNELRAREAVLVQEEEAKVKELKQTIAGLNNHQVSLKSETRKMKERAQELDEMTSKVEFELVQSAQENAHLRYKIVQSPDKLQRALEEKKSHQVEAKNAERAAMQSFQDKNATLELYTKALKKMSKSLEQMKAIQEQANSVKSVEKEIKALKCKLGEDEVLDKSLDAKMVEKQGKADQLDEMKKKVEIECTLAREEATKELNNVKSQVESTRHGLLLRKKQVETVIAEGDAVNAKIISVGENAESQCQQLKLKHEEVTKEFLVYSNKVGDVLKRYRVDPPTHQ</sequence>
<evidence type="ECO:0000256" key="2">
    <source>
        <dbReference type="ARBA" id="ARBA00005498"/>
    </source>
</evidence>
<dbReference type="Pfam" id="PF03800">
    <property type="entry name" value="Nuf2"/>
    <property type="match status" value="1"/>
</dbReference>
<keyword evidence="8" id="KW-0137">Centromere</keyword>
<evidence type="ECO:0000256" key="1">
    <source>
        <dbReference type="ARBA" id="ARBA00004584"/>
    </source>
</evidence>
<dbReference type="GO" id="GO:0031262">
    <property type="term" value="C:Ndc80 complex"/>
    <property type="evidence" value="ECO:0007669"/>
    <property type="project" value="InterPro"/>
</dbReference>
<protein>
    <recommendedName>
        <fullName evidence="10">Kinetochore protein Nuf2 N-terminal domain-containing protein</fullName>
    </recommendedName>
</protein>
<dbReference type="AlphaFoldDB" id="A0AAV0CPR6"/>
<evidence type="ECO:0000256" key="5">
    <source>
        <dbReference type="ARBA" id="ARBA00022776"/>
    </source>
</evidence>
<keyword evidence="5" id="KW-0498">Mitosis</keyword>
<comment type="subcellular location">
    <subcellularLocation>
        <location evidence="1">Chromosome</location>
        <location evidence="1">Centromere</location>
    </subcellularLocation>
</comment>
<keyword evidence="7" id="KW-0131">Cell cycle</keyword>
<evidence type="ECO:0000256" key="9">
    <source>
        <dbReference type="SAM" id="Coils"/>
    </source>
</evidence>
<dbReference type="Gene3D" id="1.10.418.60">
    <property type="entry name" value="Ncd80 complex, Nuf2 subunit"/>
    <property type="match status" value="1"/>
</dbReference>
<gene>
    <name evidence="11" type="ORF">CEPIT_LOCUS7832</name>
</gene>
<evidence type="ECO:0000256" key="3">
    <source>
        <dbReference type="ARBA" id="ARBA00022454"/>
    </source>
</evidence>
<keyword evidence="12" id="KW-1185">Reference proteome</keyword>
<keyword evidence="4" id="KW-0132">Cell division</keyword>
<keyword evidence="6 9" id="KW-0175">Coiled coil</keyword>
<feature type="coiled-coil region" evidence="9">
    <location>
        <begin position="300"/>
        <end position="362"/>
    </location>
</feature>
<dbReference type="PANTHER" id="PTHR48441:SF1">
    <property type="entry name" value="NT-3"/>
    <property type="match status" value="1"/>
</dbReference>
<dbReference type="EMBL" id="CAMAPF010000036">
    <property type="protein sequence ID" value="CAH9081711.1"/>
    <property type="molecule type" value="Genomic_DNA"/>
</dbReference>
<evidence type="ECO:0000313" key="11">
    <source>
        <dbReference type="EMBL" id="CAH9081711.1"/>
    </source>
</evidence>
<keyword evidence="3" id="KW-0158">Chromosome</keyword>
<evidence type="ECO:0000256" key="4">
    <source>
        <dbReference type="ARBA" id="ARBA00022618"/>
    </source>
</evidence>
<name>A0AAV0CPR6_9ASTE</name>
<dbReference type="InterPro" id="IPR005549">
    <property type="entry name" value="Kinetochore_Nuf2_N"/>
</dbReference>
<accession>A0AAV0CPR6</accession>
<dbReference type="Proteomes" id="UP001152523">
    <property type="component" value="Unassembled WGS sequence"/>
</dbReference>
<comment type="similarity">
    <text evidence="2">Belongs to the NUF2 family.</text>
</comment>
<dbReference type="GO" id="GO:0051301">
    <property type="term" value="P:cell division"/>
    <property type="evidence" value="ECO:0007669"/>
    <property type="project" value="UniProtKB-KW"/>
</dbReference>
<evidence type="ECO:0000256" key="8">
    <source>
        <dbReference type="ARBA" id="ARBA00023328"/>
    </source>
</evidence>
<feature type="domain" description="Kinetochore protein Nuf2 N-terminal" evidence="10">
    <location>
        <begin position="5"/>
        <end position="142"/>
    </location>
</feature>
<dbReference type="PANTHER" id="PTHR48441">
    <property type="match status" value="1"/>
</dbReference>
<organism evidence="11 12">
    <name type="scientific">Cuscuta epithymum</name>
    <dbReference type="NCBI Taxonomy" id="186058"/>
    <lineage>
        <taxon>Eukaryota</taxon>
        <taxon>Viridiplantae</taxon>
        <taxon>Streptophyta</taxon>
        <taxon>Embryophyta</taxon>
        <taxon>Tracheophyta</taxon>
        <taxon>Spermatophyta</taxon>
        <taxon>Magnoliopsida</taxon>
        <taxon>eudicotyledons</taxon>
        <taxon>Gunneridae</taxon>
        <taxon>Pentapetalae</taxon>
        <taxon>asterids</taxon>
        <taxon>lamiids</taxon>
        <taxon>Solanales</taxon>
        <taxon>Convolvulaceae</taxon>
        <taxon>Cuscuteae</taxon>
        <taxon>Cuscuta</taxon>
        <taxon>Cuscuta subgen. Cuscuta</taxon>
    </lineage>
</organism>
<evidence type="ECO:0000313" key="12">
    <source>
        <dbReference type="Proteomes" id="UP001152523"/>
    </source>
</evidence>
<evidence type="ECO:0000259" key="10">
    <source>
        <dbReference type="Pfam" id="PF03800"/>
    </source>
</evidence>
<comment type="caution">
    <text evidence="11">The sequence shown here is derived from an EMBL/GenBank/DDBJ whole genome shotgun (WGS) entry which is preliminary data.</text>
</comment>
<feature type="coiled-coil region" evidence="9">
    <location>
        <begin position="136"/>
        <end position="222"/>
    </location>
</feature>
<evidence type="ECO:0000256" key="7">
    <source>
        <dbReference type="ARBA" id="ARBA00023306"/>
    </source>
</evidence>
<proteinExistence type="inferred from homology"/>
<dbReference type="InterPro" id="IPR038275">
    <property type="entry name" value="Nuf2_N_sf"/>
</dbReference>
<evidence type="ECO:0000256" key="6">
    <source>
        <dbReference type="ARBA" id="ARBA00023054"/>
    </source>
</evidence>
<reference evidence="11" key="1">
    <citation type="submission" date="2022-07" db="EMBL/GenBank/DDBJ databases">
        <authorList>
            <person name="Macas J."/>
            <person name="Novak P."/>
            <person name="Neumann P."/>
        </authorList>
    </citation>
    <scope>NUCLEOTIDE SEQUENCE</scope>
</reference>